<evidence type="ECO:0000256" key="1">
    <source>
        <dbReference type="SAM" id="Phobius"/>
    </source>
</evidence>
<keyword evidence="1" id="KW-0472">Membrane</keyword>
<proteinExistence type="predicted"/>
<feature type="transmembrane region" description="Helical" evidence="1">
    <location>
        <begin position="31"/>
        <end position="49"/>
    </location>
</feature>
<keyword evidence="1" id="KW-0812">Transmembrane</keyword>
<comment type="caution">
    <text evidence="2">The sequence shown here is derived from an EMBL/GenBank/DDBJ whole genome shotgun (WGS) entry which is preliminary data.</text>
</comment>
<protein>
    <recommendedName>
        <fullName evidence="4">Transmembrane protein</fullName>
    </recommendedName>
</protein>
<evidence type="ECO:0000313" key="3">
    <source>
        <dbReference type="Proteomes" id="UP000886595"/>
    </source>
</evidence>
<evidence type="ECO:0008006" key="4">
    <source>
        <dbReference type="Google" id="ProtNLM"/>
    </source>
</evidence>
<organism evidence="2 3">
    <name type="scientific">Brassica carinata</name>
    <name type="common">Ethiopian mustard</name>
    <name type="synonym">Abyssinian cabbage</name>
    <dbReference type="NCBI Taxonomy" id="52824"/>
    <lineage>
        <taxon>Eukaryota</taxon>
        <taxon>Viridiplantae</taxon>
        <taxon>Streptophyta</taxon>
        <taxon>Embryophyta</taxon>
        <taxon>Tracheophyta</taxon>
        <taxon>Spermatophyta</taxon>
        <taxon>Magnoliopsida</taxon>
        <taxon>eudicotyledons</taxon>
        <taxon>Gunneridae</taxon>
        <taxon>Pentapetalae</taxon>
        <taxon>rosids</taxon>
        <taxon>malvids</taxon>
        <taxon>Brassicales</taxon>
        <taxon>Brassicaceae</taxon>
        <taxon>Brassiceae</taxon>
        <taxon>Brassica</taxon>
    </lineage>
</organism>
<dbReference type="Proteomes" id="UP000886595">
    <property type="component" value="Unassembled WGS sequence"/>
</dbReference>
<keyword evidence="1" id="KW-1133">Transmembrane helix</keyword>
<sequence>MYNSLCAVRLCDCSSTPLRCLGLLAGVGEGILALSFALTDLLRLFFISFCGGRWRLSVDALGVVSSVTPIVFLPTVSFWFVYGVVRLWPCSGSPESTLRVAVSSSWCRMDALNLQLRRVSDYLGTRVKQEVILSFLQLCSDWCF</sequence>
<name>A0A8X7W395_BRACI</name>
<reference evidence="2 3" key="1">
    <citation type="submission" date="2020-02" db="EMBL/GenBank/DDBJ databases">
        <authorList>
            <person name="Ma Q."/>
            <person name="Huang Y."/>
            <person name="Song X."/>
            <person name="Pei D."/>
        </authorList>
    </citation>
    <scope>NUCLEOTIDE SEQUENCE [LARGE SCALE GENOMIC DNA]</scope>
    <source>
        <strain evidence="2">Sxm20200214</strain>
        <tissue evidence="2">Leaf</tissue>
    </source>
</reference>
<feature type="transmembrane region" description="Helical" evidence="1">
    <location>
        <begin position="61"/>
        <end position="82"/>
    </location>
</feature>
<dbReference type="OrthoDB" id="10574757at2759"/>
<dbReference type="EMBL" id="JAAMPC010000003">
    <property type="protein sequence ID" value="KAG2322591.1"/>
    <property type="molecule type" value="Genomic_DNA"/>
</dbReference>
<evidence type="ECO:0000313" key="2">
    <source>
        <dbReference type="EMBL" id="KAG2322591.1"/>
    </source>
</evidence>
<keyword evidence="3" id="KW-1185">Reference proteome</keyword>
<dbReference type="AlphaFoldDB" id="A0A8X7W395"/>
<gene>
    <name evidence="2" type="ORF">Bca52824_015804</name>
</gene>
<accession>A0A8X7W395</accession>